<name>A0ABT9BE45_9BACT</name>
<organism evidence="2 3">
    <name type="scientific">Hymenobacter aranciens</name>
    <dbReference type="NCBI Taxonomy" id="3063996"/>
    <lineage>
        <taxon>Bacteria</taxon>
        <taxon>Pseudomonadati</taxon>
        <taxon>Bacteroidota</taxon>
        <taxon>Cytophagia</taxon>
        <taxon>Cytophagales</taxon>
        <taxon>Hymenobacteraceae</taxon>
        <taxon>Hymenobacter</taxon>
    </lineage>
</organism>
<evidence type="ECO:0000313" key="3">
    <source>
        <dbReference type="Proteomes" id="UP001176429"/>
    </source>
</evidence>
<keyword evidence="1" id="KW-0812">Transmembrane</keyword>
<reference evidence="2" key="1">
    <citation type="submission" date="2023-07" db="EMBL/GenBank/DDBJ databases">
        <authorList>
            <person name="Kim M.K."/>
        </authorList>
    </citation>
    <scope>NUCLEOTIDE SEQUENCE</scope>
    <source>
        <strain evidence="2">ASUV-10-1</strain>
    </source>
</reference>
<feature type="transmembrane region" description="Helical" evidence="1">
    <location>
        <begin position="90"/>
        <end position="123"/>
    </location>
</feature>
<dbReference type="RefSeq" id="WP_305007911.1">
    <property type="nucleotide sequence ID" value="NZ_JAUQSY010000012.1"/>
</dbReference>
<evidence type="ECO:0000256" key="1">
    <source>
        <dbReference type="SAM" id="Phobius"/>
    </source>
</evidence>
<feature type="transmembrane region" description="Helical" evidence="1">
    <location>
        <begin position="51"/>
        <end position="70"/>
    </location>
</feature>
<accession>A0ABT9BE45</accession>
<keyword evidence="1" id="KW-1133">Transmembrane helix</keyword>
<keyword evidence="1" id="KW-0472">Membrane</keyword>
<dbReference type="Proteomes" id="UP001176429">
    <property type="component" value="Unassembled WGS sequence"/>
</dbReference>
<feature type="transmembrane region" description="Helical" evidence="1">
    <location>
        <begin position="20"/>
        <end position="39"/>
    </location>
</feature>
<protein>
    <submittedName>
        <fullName evidence="2">Uncharacterized protein</fullName>
    </submittedName>
</protein>
<comment type="caution">
    <text evidence="2">The sequence shown here is derived from an EMBL/GenBank/DDBJ whole genome shotgun (WGS) entry which is preliminary data.</text>
</comment>
<gene>
    <name evidence="2" type="ORF">Q5H93_17485</name>
</gene>
<proteinExistence type="predicted"/>
<sequence>MSNSFAGAPPANLAQWLGRSLAGVAACVLACGGLWYLIVERADAMCVSCGTSGLLVVLTPALLLGQWLAFRQGLSLFKPASAGPTKAPAGIEVIACLWCLFQLLLHGCWGCLNLVLLLCTLLAVGDPNPGLHF</sequence>
<evidence type="ECO:0000313" key="2">
    <source>
        <dbReference type="EMBL" id="MDO7876541.1"/>
    </source>
</evidence>
<dbReference type="EMBL" id="JAUQSY010000012">
    <property type="protein sequence ID" value="MDO7876541.1"/>
    <property type="molecule type" value="Genomic_DNA"/>
</dbReference>
<keyword evidence="3" id="KW-1185">Reference proteome</keyword>